<organism evidence="2 3">
    <name type="scientific">Marmota monax</name>
    <name type="common">Woodchuck</name>
    <dbReference type="NCBI Taxonomy" id="9995"/>
    <lineage>
        <taxon>Eukaryota</taxon>
        <taxon>Metazoa</taxon>
        <taxon>Chordata</taxon>
        <taxon>Craniata</taxon>
        <taxon>Vertebrata</taxon>
        <taxon>Euteleostomi</taxon>
        <taxon>Mammalia</taxon>
        <taxon>Eutheria</taxon>
        <taxon>Euarchontoglires</taxon>
        <taxon>Glires</taxon>
        <taxon>Rodentia</taxon>
        <taxon>Sciuromorpha</taxon>
        <taxon>Sciuridae</taxon>
        <taxon>Xerinae</taxon>
        <taxon>Marmotini</taxon>
        <taxon>Marmota</taxon>
    </lineage>
</organism>
<evidence type="ECO:0000313" key="2">
    <source>
        <dbReference type="EMBL" id="VTJ85176.1"/>
    </source>
</evidence>
<feature type="compositionally biased region" description="Low complexity" evidence="1">
    <location>
        <begin position="136"/>
        <end position="154"/>
    </location>
</feature>
<sequence length="214" mass="22432">MHVIESFFVDAKGISLWMSRLESSSEGPPEDRTGKTPFWTGGSPASSHSRGEAPDPPAPAGCQERASPGQARAAPKGQLGFAETREKPQTLGPRYPTPVSSLKIRRRLEHPGPRNKPQLPSDRQRDEEKGGGGLVAAGPPAGLPEATGGAHIAGAGTGARTQLSASRDWRHPGQSVLRRSGAWGPAGSGNFRLPGAVASNNSPDKWVTVLVRCA</sequence>
<keyword evidence="3" id="KW-1185">Reference proteome</keyword>
<comment type="caution">
    <text evidence="2">The sequence shown here is derived from an EMBL/GenBank/DDBJ whole genome shotgun (WGS) entry which is preliminary data.</text>
</comment>
<evidence type="ECO:0000313" key="3">
    <source>
        <dbReference type="Proteomes" id="UP000335636"/>
    </source>
</evidence>
<dbReference type="EMBL" id="CABDUW010002042">
    <property type="protein sequence ID" value="VTJ85176.1"/>
    <property type="molecule type" value="Genomic_DNA"/>
</dbReference>
<name>A0A5E4CTN5_MARMO</name>
<proteinExistence type="predicted"/>
<reference evidence="2" key="1">
    <citation type="submission" date="2019-04" db="EMBL/GenBank/DDBJ databases">
        <authorList>
            <person name="Alioto T."/>
            <person name="Alioto T."/>
        </authorList>
    </citation>
    <scope>NUCLEOTIDE SEQUENCE [LARGE SCALE GENOMIC DNA]</scope>
</reference>
<feature type="region of interest" description="Disordered" evidence="1">
    <location>
        <begin position="20"/>
        <end position="186"/>
    </location>
</feature>
<gene>
    <name evidence="2" type="ORF">MONAX_5E036741</name>
</gene>
<accession>A0A5E4CTN5</accession>
<protein>
    <submittedName>
        <fullName evidence="2">Uncharacterized protein</fullName>
    </submittedName>
</protein>
<dbReference type="Proteomes" id="UP000335636">
    <property type="component" value="Unassembled WGS sequence"/>
</dbReference>
<evidence type="ECO:0000256" key="1">
    <source>
        <dbReference type="SAM" id="MobiDB-lite"/>
    </source>
</evidence>
<dbReference type="AlphaFoldDB" id="A0A5E4CTN5"/>